<protein>
    <recommendedName>
        <fullName evidence="8 9">Chromosomal replication initiator protein DnaA</fullName>
    </recommendedName>
</protein>
<evidence type="ECO:0000256" key="5">
    <source>
        <dbReference type="ARBA" id="ARBA00022840"/>
    </source>
</evidence>
<dbReference type="InterPro" id="IPR003593">
    <property type="entry name" value="AAA+_ATPase"/>
</dbReference>
<dbReference type="Gene3D" id="1.10.8.60">
    <property type="match status" value="1"/>
</dbReference>
<dbReference type="CDD" id="cd00009">
    <property type="entry name" value="AAA"/>
    <property type="match status" value="1"/>
</dbReference>
<keyword evidence="3 8" id="KW-0235">DNA replication</keyword>
<dbReference type="GO" id="GO:0008289">
    <property type="term" value="F:lipid binding"/>
    <property type="evidence" value="ECO:0007669"/>
    <property type="project" value="UniProtKB-KW"/>
</dbReference>
<dbReference type="InterPro" id="IPR018312">
    <property type="entry name" value="Chromosome_initiator_DnaA_CS"/>
</dbReference>
<evidence type="ECO:0000256" key="8">
    <source>
        <dbReference type="HAMAP-Rule" id="MF_00377"/>
    </source>
</evidence>
<dbReference type="GO" id="GO:0005886">
    <property type="term" value="C:plasma membrane"/>
    <property type="evidence" value="ECO:0007669"/>
    <property type="project" value="TreeGrafter"/>
</dbReference>
<comment type="subunit">
    <text evidence="8">Oligomerizes as a right-handed, spiral filament on DNA at oriC.</text>
</comment>
<dbReference type="GO" id="GO:0006270">
    <property type="term" value="P:DNA replication initiation"/>
    <property type="evidence" value="ECO:0007669"/>
    <property type="project" value="UniProtKB-UniRule"/>
</dbReference>
<dbReference type="SMART" id="SM00760">
    <property type="entry name" value="Bac_DnaA_C"/>
    <property type="match status" value="1"/>
</dbReference>
<dbReference type="Pfam" id="PF08299">
    <property type="entry name" value="Bac_DnaA_C"/>
    <property type="match status" value="1"/>
</dbReference>
<feature type="binding site" evidence="8">
    <location>
        <position position="193"/>
    </location>
    <ligand>
        <name>ATP</name>
        <dbReference type="ChEBI" id="CHEBI:30616"/>
    </ligand>
</feature>
<feature type="binding site" evidence="8">
    <location>
        <position position="194"/>
    </location>
    <ligand>
        <name>ATP</name>
        <dbReference type="ChEBI" id="CHEBI:30616"/>
    </ligand>
</feature>
<dbReference type="InterPro" id="IPR010921">
    <property type="entry name" value="Trp_repressor/repl_initiator"/>
</dbReference>
<evidence type="ECO:0000256" key="3">
    <source>
        <dbReference type="ARBA" id="ARBA00022705"/>
    </source>
</evidence>
<evidence type="ECO:0000313" key="14">
    <source>
        <dbReference type="EMBL" id="QDU78678.1"/>
    </source>
</evidence>
<evidence type="ECO:0000259" key="12">
    <source>
        <dbReference type="SMART" id="SM00382"/>
    </source>
</evidence>
<keyword evidence="4 8" id="KW-0547">Nucleotide-binding</keyword>
<organism evidence="14 15">
    <name type="scientific">Polystyrenella longa</name>
    <dbReference type="NCBI Taxonomy" id="2528007"/>
    <lineage>
        <taxon>Bacteria</taxon>
        <taxon>Pseudomonadati</taxon>
        <taxon>Planctomycetota</taxon>
        <taxon>Planctomycetia</taxon>
        <taxon>Planctomycetales</taxon>
        <taxon>Planctomycetaceae</taxon>
        <taxon>Polystyrenella</taxon>
    </lineage>
</organism>
<dbReference type="PANTHER" id="PTHR30050">
    <property type="entry name" value="CHROMOSOMAL REPLICATION INITIATOR PROTEIN DNAA"/>
    <property type="match status" value="1"/>
</dbReference>
<dbReference type="InterPro" id="IPR038454">
    <property type="entry name" value="DnaA_N_sf"/>
</dbReference>
<dbReference type="PROSITE" id="PS01008">
    <property type="entry name" value="DNAA"/>
    <property type="match status" value="1"/>
</dbReference>
<dbReference type="HAMAP" id="MF_00377">
    <property type="entry name" value="DnaA_bact"/>
    <property type="match status" value="1"/>
</dbReference>
<evidence type="ECO:0000256" key="2">
    <source>
        <dbReference type="ARBA" id="ARBA00022490"/>
    </source>
</evidence>
<feature type="domain" description="AAA+ ATPase" evidence="12">
    <location>
        <begin position="179"/>
        <end position="313"/>
    </location>
</feature>
<dbReference type="PANTHER" id="PTHR30050:SF2">
    <property type="entry name" value="CHROMOSOMAL REPLICATION INITIATOR PROTEIN DNAA"/>
    <property type="match status" value="1"/>
</dbReference>
<dbReference type="InterPro" id="IPR013317">
    <property type="entry name" value="DnaA_dom"/>
</dbReference>
<dbReference type="Pfam" id="PF11638">
    <property type="entry name" value="DnaA_N"/>
    <property type="match status" value="1"/>
</dbReference>
<dbReference type="Gene3D" id="3.40.50.300">
    <property type="entry name" value="P-loop containing nucleotide triphosphate hydrolases"/>
    <property type="match status" value="1"/>
</dbReference>
<evidence type="ECO:0000313" key="15">
    <source>
        <dbReference type="Proteomes" id="UP000317178"/>
    </source>
</evidence>
<dbReference type="InterPro" id="IPR024633">
    <property type="entry name" value="DnaA_N_dom"/>
</dbReference>
<proteinExistence type="inferred from homology"/>
<evidence type="ECO:0000259" key="13">
    <source>
        <dbReference type="SMART" id="SM00760"/>
    </source>
</evidence>
<evidence type="ECO:0000256" key="7">
    <source>
        <dbReference type="ARBA" id="ARBA00023125"/>
    </source>
</evidence>
<comment type="similarity">
    <text evidence="1 8 11">Belongs to the DnaA family.</text>
</comment>
<dbReference type="GO" id="GO:0006275">
    <property type="term" value="P:regulation of DNA replication"/>
    <property type="evidence" value="ECO:0007669"/>
    <property type="project" value="UniProtKB-UniRule"/>
</dbReference>
<dbReference type="EMBL" id="CP036281">
    <property type="protein sequence ID" value="QDU78678.1"/>
    <property type="molecule type" value="Genomic_DNA"/>
</dbReference>
<dbReference type="CDD" id="cd06571">
    <property type="entry name" value="Bac_DnaA_C"/>
    <property type="match status" value="1"/>
</dbReference>
<dbReference type="SUPFAM" id="SSF52540">
    <property type="entry name" value="P-loop containing nucleoside triphosphate hydrolases"/>
    <property type="match status" value="1"/>
</dbReference>
<evidence type="ECO:0000256" key="1">
    <source>
        <dbReference type="ARBA" id="ARBA00006583"/>
    </source>
</evidence>
<name>A0A518CHH3_9PLAN</name>
<dbReference type="NCBIfam" id="TIGR00362">
    <property type="entry name" value="DnaA"/>
    <property type="match status" value="1"/>
</dbReference>
<dbReference type="Gene3D" id="3.30.300.180">
    <property type="match status" value="1"/>
</dbReference>
<dbReference type="InterPro" id="IPR001957">
    <property type="entry name" value="Chromosome_initiator_DnaA"/>
</dbReference>
<dbReference type="OrthoDB" id="9807019at2"/>
<comment type="function">
    <text evidence="8 10">Plays an essential role in the initiation and regulation of chromosomal replication. ATP-DnaA binds to the origin of replication (oriC) to initiate formation of the DNA replication initiation complex once per cell cycle. Binds the DnaA box (a 9 base pair repeat at the origin) and separates the double-stranded (ds)DNA. Forms a right-handed helical filament on oriC DNA; dsDNA binds to the exterior of the filament while single-stranded (ss)DNA is stabiized in the filament's interior. The ATP-DnaA-oriC complex binds and stabilizes one strand of the AT-rich DNA unwinding element (DUE), permitting loading of DNA polymerase. After initiation quickly degrades to an ADP-DnaA complex that is not apt for DNA replication. Binds acidic phospholipids.</text>
</comment>
<keyword evidence="7 8" id="KW-0238">DNA-binding</keyword>
<evidence type="ECO:0000256" key="6">
    <source>
        <dbReference type="ARBA" id="ARBA00023121"/>
    </source>
</evidence>
<dbReference type="GO" id="GO:0003688">
    <property type="term" value="F:DNA replication origin binding"/>
    <property type="evidence" value="ECO:0007669"/>
    <property type="project" value="UniProtKB-UniRule"/>
</dbReference>
<sequence>MQAQSLAMVQPQSFCESTFLGLLQDEIGSKNYDSWFKNKVSLKTEQDELSVGVGSPFLLNWMQKQFRTPLTKLARNFLGDSARVNFHVDAAMLEQSRAEHKQQTTKPALVVPITNTSASAQSREENSATVAAPRKAVPQQGHARRTGRKYASLADFISGESNQLAYTASLQACQFPGERFNPLYLHGNVGLGKSHLLEGMYKSMRQLHPSLNVMLINAESFANYFTLALRDRTLPSFRHKFRNVDILLVDDIDFLEDKKVIQEEFLHTFRQLDSKGCQIVLTSDRHPRLLTKTSSELSTRFLSGLVCKIESPDKTTREQIVQHKAQKMNSPLSKSVLRFIASRFQQNVRELEGALNCLETHRLMEASQTLSVNSARKILSDLERDCVRIVRMADVDSIVSEFFGITPEEIKSASRSRKFSLPRMIAIYLTRKLTEAAYKDIGQHFGGRNHSTVMSAERKVIKSLEQGSVFKLALKEWPARDLVDTLERRLLAS</sequence>
<comment type="domain">
    <text evidence="8">Domain I is involved in oligomerization and binding regulators, domain II is flexibile and of varying length in different bacteria, domain III forms the AAA+ region, while domain IV binds dsDNA.</text>
</comment>
<keyword evidence="5 8" id="KW-0067">ATP-binding</keyword>
<dbReference type="InterPro" id="IPR013159">
    <property type="entry name" value="DnaA_C"/>
</dbReference>
<dbReference type="GO" id="GO:0005524">
    <property type="term" value="F:ATP binding"/>
    <property type="evidence" value="ECO:0007669"/>
    <property type="project" value="UniProtKB-UniRule"/>
</dbReference>
<dbReference type="RefSeq" id="WP_144992631.1">
    <property type="nucleotide sequence ID" value="NZ_CP036281.1"/>
</dbReference>
<evidence type="ECO:0000256" key="11">
    <source>
        <dbReference type="RuleBase" id="RU004227"/>
    </source>
</evidence>
<dbReference type="KEGG" id="plon:Pla110_03820"/>
<dbReference type="GO" id="GO:0005737">
    <property type="term" value="C:cytoplasm"/>
    <property type="evidence" value="ECO:0007669"/>
    <property type="project" value="UniProtKB-SubCell"/>
</dbReference>
<reference evidence="14 15" key="1">
    <citation type="submission" date="2019-02" db="EMBL/GenBank/DDBJ databases">
        <title>Deep-cultivation of Planctomycetes and their phenomic and genomic characterization uncovers novel biology.</title>
        <authorList>
            <person name="Wiegand S."/>
            <person name="Jogler M."/>
            <person name="Boedeker C."/>
            <person name="Pinto D."/>
            <person name="Vollmers J."/>
            <person name="Rivas-Marin E."/>
            <person name="Kohn T."/>
            <person name="Peeters S.H."/>
            <person name="Heuer A."/>
            <person name="Rast P."/>
            <person name="Oberbeckmann S."/>
            <person name="Bunk B."/>
            <person name="Jeske O."/>
            <person name="Meyerdierks A."/>
            <person name="Storesund J.E."/>
            <person name="Kallscheuer N."/>
            <person name="Luecker S."/>
            <person name="Lage O.M."/>
            <person name="Pohl T."/>
            <person name="Merkel B.J."/>
            <person name="Hornburger P."/>
            <person name="Mueller R.-W."/>
            <person name="Bruemmer F."/>
            <person name="Labrenz M."/>
            <person name="Spormann A.M."/>
            <person name="Op den Camp H."/>
            <person name="Overmann J."/>
            <person name="Amann R."/>
            <person name="Jetten M.S.M."/>
            <person name="Mascher T."/>
            <person name="Medema M.H."/>
            <person name="Devos D.P."/>
            <person name="Kaster A.-K."/>
            <person name="Ovreas L."/>
            <person name="Rohde M."/>
            <person name="Galperin M.Y."/>
            <person name="Jogler C."/>
        </authorList>
    </citation>
    <scope>NUCLEOTIDE SEQUENCE [LARGE SCALE GENOMIC DNA]</scope>
    <source>
        <strain evidence="14 15">Pla110</strain>
    </source>
</reference>
<comment type="subcellular location">
    <subcellularLocation>
        <location evidence="8">Cytoplasm</location>
    </subcellularLocation>
</comment>
<dbReference type="InterPro" id="IPR020591">
    <property type="entry name" value="Chromosome_initiator_DnaA-like"/>
</dbReference>
<dbReference type="PRINTS" id="PR00051">
    <property type="entry name" value="DNAA"/>
</dbReference>
<feature type="binding site" evidence="8">
    <location>
        <position position="190"/>
    </location>
    <ligand>
        <name>ATP</name>
        <dbReference type="ChEBI" id="CHEBI:30616"/>
    </ligand>
</feature>
<dbReference type="InterPro" id="IPR027417">
    <property type="entry name" value="P-loop_NTPase"/>
</dbReference>
<feature type="domain" description="Chromosomal replication initiator DnaA C-terminal" evidence="13">
    <location>
        <begin position="391"/>
        <end position="460"/>
    </location>
</feature>
<dbReference type="Gene3D" id="1.10.1750.10">
    <property type="match status" value="1"/>
</dbReference>
<dbReference type="SMART" id="SM00382">
    <property type="entry name" value="AAA"/>
    <property type="match status" value="1"/>
</dbReference>
<gene>
    <name evidence="14" type="primary">dnaA_2</name>
    <name evidence="8" type="synonym">dnaA</name>
    <name evidence="14" type="ORF">Pla110_03820</name>
</gene>
<comment type="caution">
    <text evidence="8">Lacks conserved residue(s) required for the propagation of feature annotation.</text>
</comment>
<keyword evidence="6 8" id="KW-0446">Lipid-binding</keyword>
<evidence type="ECO:0000256" key="9">
    <source>
        <dbReference type="NCBIfam" id="TIGR00362"/>
    </source>
</evidence>
<accession>A0A518CHH3</accession>
<feature type="binding site" evidence="8">
    <location>
        <position position="192"/>
    </location>
    <ligand>
        <name>ATP</name>
        <dbReference type="ChEBI" id="CHEBI:30616"/>
    </ligand>
</feature>
<dbReference type="Proteomes" id="UP000317178">
    <property type="component" value="Chromosome"/>
</dbReference>
<feature type="region of interest" description="Domain I, interacts with DnaA modulators" evidence="8">
    <location>
        <begin position="1"/>
        <end position="99"/>
    </location>
</feature>
<dbReference type="Pfam" id="PF00308">
    <property type="entry name" value="Bac_DnaA"/>
    <property type="match status" value="1"/>
</dbReference>
<dbReference type="AlphaFoldDB" id="A0A518CHH3"/>
<keyword evidence="2 8" id="KW-0963">Cytoplasm</keyword>
<evidence type="ECO:0000256" key="4">
    <source>
        <dbReference type="ARBA" id="ARBA00022741"/>
    </source>
</evidence>
<feature type="region of interest" description="Domain IV, binds dsDNA" evidence="8">
    <location>
        <begin position="363"/>
        <end position="493"/>
    </location>
</feature>
<keyword evidence="15" id="KW-1185">Reference proteome</keyword>
<dbReference type="SUPFAM" id="SSF48295">
    <property type="entry name" value="TrpR-like"/>
    <property type="match status" value="1"/>
</dbReference>
<evidence type="ECO:0000256" key="10">
    <source>
        <dbReference type="RuleBase" id="RU000577"/>
    </source>
</evidence>